<dbReference type="SUPFAM" id="SSF56784">
    <property type="entry name" value="HAD-like"/>
    <property type="match status" value="1"/>
</dbReference>
<organism evidence="1">
    <name type="scientific">marine sediment metagenome</name>
    <dbReference type="NCBI Taxonomy" id="412755"/>
    <lineage>
        <taxon>unclassified sequences</taxon>
        <taxon>metagenomes</taxon>
        <taxon>ecological metagenomes</taxon>
    </lineage>
</organism>
<reference evidence="1" key="1">
    <citation type="journal article" date="2014" name="Front. Microbiol.">
        <title>High frequency of phylogenetically diverse reductive dehalogenase-homologous genes in deep subseafloor sedimentary metagenomes.</title>
        <authorList>
            <person name="Kawai M."/>
            <person name="Futagami T."/>
            <person name="Toyoda A."/>
            <person name="Takaki Y."/>
            <person name="Nishi S."/>
            <person name="Hori S."/>
            <person name="Arai W."/>
            <person name="Tsubouchi T."/>
            <person name="Morono Y."/>
            <person name="Uchiyama I."/>
            <person name="Ito T."/>
            <person name="Fujiyama A."/>
            <person name="Inagaki F."/>
            <person name="Takami H."/>
        </authorList>
    </citation>
    <scope>NUCLEOTIDE SEQUENCE</scope>
    <source>
        <strain evidence="1">Expedition CK06-06</strain>
    </source>
</reference>
<dbReference type="PANTHER" id="PTHR19288:SF46">
    <property type="entry name" value="HALOACID DEHALOGENASE-LIKE HYDROLASE DOMAIN-CONTAINING PROTEIN 2"/>
    <property type="match status" value="1"/>
</dbReference>
<dbReference type="GO" id="GO:0016791">
    <property type="term" value="F:phosphatase activity"/>
    <property type="evidence" value="ECO:0007669"/>
    <property type="project" value="TreeGrafter"/>
</dbReference>
<gene>
    <name evidence="1" type="ORF">S03H2_45745</name>
</gene>
<dbReference type="GO" id="GO:0005737">
    <property type="term" value="C:cytoplasm"/>
    <property type="evidence" value="ECO:0007669"/>
    <property type="project" value="TreeGrafter"/>
</dbReference>
<dbReference type="Gene3D" id="3.40.50.1000">
    <property type="entry name" value="HAD superfamily/HAD-like"/>
    <property type="match status" value="2"/>
</dbReference>
<proteinExistence type="predicted"/>
<protein>
    <submittedName>
        <fullName evidence="1">Uncharacterized protein</fullName>
    </submittedName>
</protein>
<evidence type="ECO:0000313" key="1">
    <source>
        <dbReference type="EMBL" id="GAH73447.1"/>
    </source>
</evidence>
<sequence length="154" mass="17563">MNQHFKGIIFDIDGVLVFQGKAYPGAAELLDFIREKGITIRILSNSTLKSRKSCAEKLNNMGFNIYEDEIITASFATAQYLRTLNPGSCWVMLKREGLEEFKDFNHDTENPEYIVMGDFREDFNFQNMNKALKLLQGGSKFIVMITEIVDNSMG</sequence>
<dbReference type="InterPro" id="IPR036412">
    <property type="entry name" value="HAD-like_sf"/>
</dbReference>
<dbReference type="AlphaFoldDB" id="X1HVH6"/>
<dbReference type="Pfam" id="PF13344">
    <property type="entry name" value="Hydrolase_6"/>
    <property type="match status" value="1"/>
</dbReference>
<dbReference type="EMBL" id="BARU01028682">
    <property type="protein sequence ID" value="GAH73447.1"/>
    <property type="molecule type" value="Genomic_DNA"/>
</dbReference>
<dbReference type="InterPro" id="IPR006357">
    <property type="entry name" value="HAD-SF_hydro_IIA"/>
</dbReference>
<feature type="non-terminal residue" evidence="1">
    <location>
        <position position="154"/>
    </location>
</feature>
<accession>X1HVH6</accession>
<dbReference type="PANTHER" id="PTHR19288">
    <property type="entry name" value="4-NITROPHENYLPHOSPHATASE-RELATED"/>
    <property type="match status" value="1"/>
</dbReference>
<name>X1HVH6_9ZZZZ</name>
<comment type="caution">
    <text evidence="1">The sequence shown here is derived from an EMBL/GenBank/DDBJ whole genome shotgun (WGS) entry which is preliminary data.</text>
</comment>
<dbReference type="InterPro" id="IPR023214">
    <property type="entry name" value="HAD_sf"/>
</dbReference>